<dbReference type="CDD" id="cd07185">
    <property type="entry name" value="OmpA_C-like"/>
    <property type="match status" value="1"/>
</dbReference>
<sequence>MTKNKGSSYQWILLPILFSSTSVIAGGFGSLGQAPVSEQASALSAESDGFLDDSEEVNTARMSYVGGDTRIGVGIDTEFKGRIDGSHIFMQTDESVTSGQGWLGVNPRADDDRDEDFLTGAGAKINHHWVTRDGAGNPLHVNKVFGAYDQNEASDKKVSAGYGQEREDLFWSGHVSKGLSDKRVVGEVKGGDYDSAHIYEKAYDFGVGGRVGTFVDDQLLRVQGGFDYEWGTEIADHEDTAAQITVSGGLEKFFADSPHSVGANVEVSKKSGGYEYGDEETDISGNVSYRYDFGGGGLFATEEQYRRVRVEIPGKTERVQVKKKRAPIQKKRAPKVERKLVKHTMELESDTFFEKGKHFLTPQAKQRMSVMMSRIRETGHHGNIRITGNTCDLGSDQSNQTLSERRAAQVRSFMASSGFNANELVARGLGESSPKYPNNDATRHRNRRVDIEYVAYQNKYQDKVVEQGYDVVEQGYDVVEQVRVVSEPRVVWRKELIPSPPTW</sequence>
<keyword evidence="2 4" id="KW-0472">Membrane</keyword>
<name>A0A6S6TC53_9GAMM</name>
<dbReference type="PROSITE" id="PS51123">
    <property type="entry name" value="OMPA_2"/>
    <property type="match status" value="1"/>
</dbReference>
<evidence type="ECO:0000256" key="1">
    <source>
        <dbReference type="ARBA" id="ARBA00004442"/>
    </source>
</evidence>
<feature type="transmembrane region" description="Helical" evidence="5">
    <location>
        <begin position="12"/>
        <end position="31"/>
    </location>
</feature>
<feature type="domain" description="OmpA-like" evidence="6">
    <location>
        <begin position="340"/>
        <end position="457"/>
    </location>
</feature>
<dbReference type="PRINTS" id="PR01021">
    <property type="entry name" value="OMPADOMAIN"/>
</dbReference>
<dbReference type="AlphaFoldDB" id="A0A6S6TC53"/>
<dbReference type="InterPro" id="IPR006664">
    <property type="entry name" value="OMP_bac"/>
</dbReference>
<dbReference type="GO" id="GO:0009279">
    <property type="term" value="C:cell outer membrane"/>
    <property type="evidence" value="ECO:0007669"/>
    <property type="project" value="UniProtKB-SubCell"/>
</dbReference>
<evidence type="ECO:0000259" key="6">
    <source>
        <dbReference type="PROSITE" id="PS51123"/>
    </source>
</evidence>
<feature type="non-terminal residue" evidence="7">
    <location>
        <position position="503"/>
    </location>
</feature>
<dbReference type="PANTHER" id="PTHR30329:SF21">
    <property type="entry name" value="LIPOPROTEIN YIAD-RELATED"/>
    <property type="match status" value="1"/>
</dbReference>
<dbReference type="EMBL" id="CACVAV010000229">
    <property type="protein sequence ID" value="CAA6814119.1"/>
    <property type="molecule type" value="Genomic_DNA"/>
</dbReference>
<gene>
    <name evidence="7" type="ORF">HELGO_WM42705</name>
</gene>
<dbReference type="InterPro" id="IPR050330">
    <property type="entry name" value="Bact_OuterMem_StrucFunc"/>
</dbReference>
<dbReference type="InterPro" id="IPR006665">
    <property type="entry name" value="OmpA-like"/>
</dbReference>
<dbReference type="InterPro" id="IPR036737">
    <property type="entry name" value="OmpA-like_sf"/>
</dbReference>
<protein>
    <recommendedName>
        <fullName evidence="6">OmpA-like domain-containing protein</fullName>
    </recommendedName>
</protein>
<evidence type="ECO:0000256" key="3">
    <source>
        <dbReference type="ARBA" id="ARBA00023237"/>
    </source>
</evidence>
<dbReference type="PANTHER" id="PTHR30329">
    <property type="entry name" value="STATOR ELEMENT OF FLAGELLAR MOTOR COMPLEX"/>
    <property type="match status" value="1"/>
</dbReference>
<keyword evidence="5" id="KW-0812">Transmembrane</keyword>
<proteinExistence type="predicted"/>
<evidence type="ECO:0000256" key="2">
    <source>
        <dbReference type="ARBA" id="ARBA00023136"/>
    </source>
</evidence>
<dbReference type="Gene3D" id="3.30.1330.60">
    <property type="entry name" value="OmpA-like domain"/>
    <property type="match status" value="1"/>
</dbReference>
<accession>A0A6S6TC53</accession>
<comment type="subcellular location">
    <subcellularLocation>
        <location evidence="1">Cell outer membrane</location>
    </subcellularLocation>
</comment>
<keyword evidence="5" id="KW-1133">Transmembrane helix</keyword>
<organism evidence="7">
    <name type="scientific">uncultured Thiotrichaceae bacterium</name>
    <dbReference type="NCBI Taxonomy" id="298394"/>
    <lineage>
        <taxon>Bacteria</taxon>
        <taxon>Pseudomonadati</taxon>
        <taxon>Pseudomonadota</taxon>
        <taxon>Gammaproteobacteria</taxon>
        <taxon>Thiotrichales</taxon>
        <taxon>Thiotrichaceae</taxon>
        <taxon>environmental samples</taxon>
    </lineage>
</organism>
<reference evidence="7" key="1">
    <citation type="submission" date="2020-01" db="EMBL/GenBank/DDBJ databases">
        <authorList>
            <person name="Meier V. D."/>
            <person name="Meier V D."/>
        </authorList>
    </citation>
    <scope>NUCLEOTIDE SEQUENCE</scope>
    <source>
        <strain evidence="7">HLG_WM_MAG_08</strain>
    </source>
</reference>
<dbReference type="Pfam" id="PF00691">
    <property type="entry name" value="OmpA"/>
    <property type="match status" value="1"/>
</dbReference>
<keyword evidence="3" id="KW-0998">Cell outer membrane</keyword>
<evidence type="ECO:0000256" key="5">
    <source>
        <dbReference type="SAM" id="Phobius"/>
    </source>
</evidence>
<dbReference type="SUPFAM" id="SSF103088">
    <property type="entry name" value="OmpA-like"/>
    <property type="match status" value="1"/>
</dbReference>
<evidence type="ECO:0000256" key="4">
    <source>
        <dbReference type="PROSITE-ProRule" id="PRU00473"/>
    </source>
</evidence>
<evidence type="ECO:0000313" key="7">
    <source>
        <dbReference type="EMBL" id="CAA6814119.1"/>
    </source>
</evidence>